<evidence type="ECO:0000256" key="6">
    <source>
        <dbReference type="PIRSR" id="PIRSR000337-1"/>
    </source>
</evidence>
<dbReference type="EC" id="1.14.-.-" evidence="9"/>
<comment type="caution">
    <text evidence="9">The sequence shown here is derived from an EMBL/GenBank/DDBJ whole genome shotgun (WGS) entry which is preliminary data.</text>
</comment>
<dbReference type="InterPro" id="IPR011251">
    <property type="entry name" value="Luciferase-like_dom"/>
</dbReference>
<dbReference type="GO" id="GO:0016705">
    <property type="term" value="F:oxidoreductase activity, acting on paired donors, with incorporation or reduction of molecular oxygen"/>
    <property type="evidence" value="ECO:0007669"/>
    <property type="project" value="InterPro"/>
</dbReference>
<evidence type="ECO:0000256" key="7">
    <source>
        <dbReference type="SAM" id="MobiDB-lite"/>
    </source>
</evidence>
<dbReference type="PANTHER" id="PTHR30011:SF16">
    <property type="entry name" value="C2H2 FINGER DOMAIN TRANSCRIPTION FACTOR (EUROFUNG)-RELATED"/>
    <property type="match status" value="1"/>
</dbReference>
<sequence>MSPRPLILNAFLTQNLSHIHHGKWRDPSSRNVDFNDLSAWTELVEALEHGGFDAIFFADVLGFGDDTAGGWREAARYGVQFPAGDPAALVPALVARTSELNFVLTSSILKEHPFVFARYIATLDHLSGGRIGWNVVTSSRRTEARAVGLAEISPHAERYAMAEEYLEVVYALLETSWEEGAIIADRASGEYLDDRKLHEIHHRGAHWTVDAVQQQAPSPQRTPVLFQAGGSPVGRDFAARHAEGTFIAGHDPASAARVIGETRALLAKHGRRADDLRFIQGLSFVVGSTDEEAQRLSTDIDDELVEQAMLIHMSSTIGIDFTSIDLDQPVEGFQSRRVQGAVQGLLDSAPGKPKTFRELARWAWSQRVVGGPETIADRVAEWARAGVDGLNIIHVTTPGSYLDFVDQVLPVLRERGLARRGRRSGTFREQLFPGRGPRLPERHPARRQGR</sequence>
<evidence type="ECO:0000313" key="10">
    <source>
        <dbReference type="Proteomes" id="UP000664382"/>
    </source>
</evidence>
<dbReference type="SUPFAM" id="SSF51679">
    <property type="entry name" value="Bacterial luciferase-like"/>
    <property type="match status" value="1"/>
</dbReference>
<keyword evidence="4 9" id="KW-0503">Monooxygenase</keyword>
<feature type="domain" description="Luciferase-like" evidence="8">
    <location>
        <begin position="23"/>
        <end position="388"/>
    </location>
</feature>
<dbReference type="PANTHER" id="PTHR30011">
    <property type="entry name" value="ALKANESULFONATE MONOOXYGENASE-RELATED"/>
    <property type="match status" value="1"/>
</dbReference>
<evidence type="ECO:0000256" key="3">
    <source>
        <dbReference type="ARBA" id="ARBA00023002"/>
    </source>
</evidence>
<dbReference type="GO" id="GO:0004497">
    <property type="term" value="F:monooxygenase activity"/>
    <property type="evidence" value="ECO:0007669"/>
    <property type="project" value="UniProtKB-KW"/>
</dbReference>
<feature type="binding site" evidence="6">
    <location>
        <position position="59"/>
    </location>
    <ligand>
        <name>FMN</name>
        <dbReference type="ChEBI" id="CHEBI:58210"/>
    </ligand>
</feature>
<organism evidence="9 10">
    <name type="scientific">Leucobacter weissii</name>
    <dbReference type="NCBI Taxonomy" id="1983706"/>
    <lineage>
        <taxon>Bacteria</taxon>
        <taxon>Bacillati</taxon>
        <taxon>Actinomycetota</taxon>
        <taxon>Actinomycetes</taxon>
        <taxon>Micrococcales</taxon>
        <taxon>Microbacteriaceae</taxon>
        <taxon>Leucobacter</taxon>
    </lineage>
</organism>
<protein>
    <submittedName>
        <fullName evidence="9">NtaA/DmoA family FMN-dependent monooxygenase</fullName>
        <ecNumber evidence="9">1.14.-.-</ecNumber>
    </submittedName>
</protein>
<dbReference type="RefSeq" id="WP_208095910.1">
    <property type="nucleotide sequence ID" value="NZ_JAGDYM010000004.1"/>
</dbReference>
<evidence type="ECO:0000259" key="8">
    <source>
        <dbReference type="Pfam" id="PF00296"/>
    </source>
</evidence>
<gene>
    <name evidence="9" type="ORF">J4H92_03245</name>
</gene>
<reference evidence="9" key="1">
    <citation type="submission" date="2021-03" db="EMBL/GenBank/DDBJ databases">
        <title>Leucobacter chromiisoli sp. nov., isolated from chromium-containing soil of chemical plant.</title>
        <authorList>
            <person name="Xu Z."/>
        </authorList>
    </citation>
    <scope>NUCLEOTIDE SEQUENCE</scope>
    <source>
        <strain evidence="9">S27</strain>
    </source>
</reference>
<dbReference type="EMBL" id="JAGDYM010000004">
    <property type="protein sequence ID" value="MBO1900963.1"/>
    <property type="molecule type" value="Genomic_DNA"/>
</dbReference>
<proteinExistence type="inferred from homology"/>
<dbReference type="InterPro" id="IPR036661">
    <property type="entry name" value="Luciferase-like_sf"/>
</dbReference>
<dbReference type="Gene3D" id="3.20.20.30">
    <property type="entry name" value="Luciferase-like domain"/>
    <property type="match status" value="1"/>
</dbReference>
<evidence type="ECO:0000256" key="5">
    <source>
        <dbReference type="ARBA" id="ARBA00033748"/>
    </source>
</evidence>
<dbReference type="PIRSF" id="PIRSF000337">
    <property type="entry name" value="NTA_MOA"/>
    <property type="match status" value="1"/>
</dbReference>
<evidence type="ECO:0000256" key="2">
    <source>
        <dbReference type="ARBA" id="ARBA00022643"/>
    </source>
</evidence>
<keyword evidence="10" id="KW-1185">Reference proteome</keyword>
<feature type="binding site" evidence="6">
    <location>
        <position position="155"/>
    </location>
    <ligand>
        <name>FMN</name>
        <dbReference type="ChEBI" id="CHEBI:58210"/>
    </ligand>
</feature>
<name>A0A939MHE0_9MICO</name>
<keyword evidence="1 6" id="KW-0285">Flavoprotein</keyword>
<dbReference type="Pfam" id="PF00296">
    <property type="entry name" value="Bac_luciferase"/>
    <property type="match status" value="1"/>
</dbReference>
<feature type="binding site" evidence="6">
    <location>
        <position position="159"/>
    </location>
    <ligand>
        <name>FMN</name>
        <dbReference type="ChEBI" id="CHEBI:58210"/>
    </ligand>
</feature>
<evidence type="ECO:0000256" key="4">
    <source>
        <dbReference type="ARBA" id="ARBA00023033"/>
    </source>
</evidence>
<feature type="binding site" evidence="6">
    <location>
        <position position="231"/>
    </location>
    <ligand>
        <name>FMN</name>
        <dbReference type="ChEBI" id="CHEBI:58210"/>
    </ligand>
</feature>
<dbReference type="NCBIfam" id="TIGR03860">
    <property type="entry name" value="FMN_nitrolo"/>
    <property type="match status" value="1"/>
</dbReference>
<dbReference type="InterPro" id="IPR016215">
    <property type="entry name" value="NTA_MOA"/>
</dbReference>
<dbReference type="InterPro" id="IPR051260">
    <property type="entry name" value="Diverse_substr_monoxygenases"/>
</dbReference>
<keyword evidence="2 6" id="KW-0288">FMN</keyword>
<evidence type="ECO:0000256" key="1">
    <source>
        <dbReference type="ARBA" id="ARBA00022630"/>
    </source>
</evidence>
<accession>A0A939MHE0</accession>
<evidence type="ECO:0000313" key="9">
    <source>
        <dbReference type="EMBL" id="MBO1900963.1"/>
    </source>
</evidence>
<keyword evidence="3 9" id="KW-0560">Oxidoreductase</keyword>
<dbReference type="Proteomes" id="UP000664382">
    <property type="component" value="Unassembled WGS sequence"/>
</dbReference>
<dbReference type="AlphaFoldDB" id="A0A939MHE0"/>
<comment type="similarity">
    <text evidence="5">Belongs to the NtaA/SnaA/DszA monooxygenase family.</text>
</comment>
<feature type="region of interest" description="Disordered" evidence="7">
    <location>
        <begin position="423"/>
        <end position="450"/>
    </location>
</feature>
<feature type="binding site" evidence="6">
    <location>
        <position position="105"/>
    </location>
    <ligand>
        <name>FMN</name>
        <dbReference type="ChEBI" id="CHEBI:58210"/>
    </ligand>
</feature>